<evidence type="ECO:0000313" key="3">
    <source>
        <dbReference type="EMBL" id="GAH60832.1"/>
    </source>
</evidence>
<dbReference type="AlphaFoldDB" id="X1GUI3"/>
<dbReference type="EMBL" id="BARU01017535">
    <property type="protein sequence ID" value="GAH60832.1"/>
    <property type="molecule type" value="Genomic_DNA"/>
</dbReference>
<keyword evidence="1" id="KW-1133">Transmembrane helix</keyword>
<name>X1GUI3_9ZZZZ</name>
<accession>X1GUI3</accession>
<dbReference type="Pfam" id="PF24801">
    <property type="entry name" value="FNIII-A_GpJ"/>
    <property type="match status" value="1"/>
</dbReference>
<feature type="domain" description="Tip attachment protein J HDII-ins2" evidence="2">
    <location>
        <begin position="152"/>
        <end position="281"/>
    </location>
</feature>
<proteinExistence type="predicted"/>
<evidence type="ECO:0000259" key="2">
    <source>
        <dbReference type="Pfam" id="PF24801"/>
    </source>
</evidence>
<comment type="caution">
    <text evidence="3">The sequence shown here is derived from an EMBL/GenBank/DDBJ whole genome shotgun (WGS) entry which is preliminary data.</text>
</comment>
<keyword evidence="1" id="KW-0472">Membrane</keyword>
<protein>
    <recommendedName>
        <fullName evidence="2">Tip attachment protein J HDII-ins2 domain-containing protein</fullName>
    </recommendedName>
</protein>
<reference evidence="3" key="1">
    <citation type="journal article" date="2014" name="Front. Microbiol.">
        <title>High frequency of phylogenetically diverse reductive dehalogenase-homologous genes in deep subseafloor sedimentary metagenomes.</title>
        <authorList>
            <person name="Kawai M."/>
            <person name="Futagami T."/>
            <person name="Toyoda A."/>
            <person name="Takaki Y."/>
            <person name="Nishi S."/>
            <person name="Hori S."/>
            <person name="Arai W."/>
            <person name="Tsubouchi T."/>
            <person name="Morono Y."/>
            <person name="Uchiyama I."/>
            <person name="Ito T."/>
            <person name="Fujiyama A."/>
            <person name="Inagaki F."/>
            <person name="Takami H."/>
        </authorList>
    </citation>
    <scope>NUCLEOTIDE SEQUENCE</scope>
    <source>
        <strain evidence="3">Expedition CK06-06</strain>
    </source>
</reference>
<dbReference type="InterPro" id="IPR055385">
    <property type="entry name" value="GpJ_HDII-ins2"/>
</dbReference>
<keyword evidence="1" id="KW-0812">Transmembrane</keyword>
<organism evidence="3">
    <name type="scientific">marine sediment metagenome</name>
    <dbReference type="NCBI Taxonomy" id="412755"/>
    <lineage>
        <taxon>unclassified sequences</taxon>
        <taxon>metagenomes</taxon>
        <taxon>ecological metagenomes</taxon>
    </lineage>
</organism>
<evidence type="ECO:0000256" key="1">
    <source>
        <dbReference type="SAM" id="Phobius"/>
    </source>
</evidence>
<feature type="non-terminal residue" evidence="3">
    <location>
        <position position="1"/>
    </location>
</feature>
<sequence>LLGLKAGTIWYNLAMVATITAGGMLISSIFPPPQPKSPDFDGDLSQSYSWSPATLQKQGIVIPRFYGKNRLYGNVISVSTEVDAADETKQNIRMLLALCKGPIKSIANIQINDQPIANYADIVTDTKLGLLGQSVITLDGVDMIAKPEYRPNRTVTNDGGPIEYITPDNDFDDLEIDLFFPRGIYWANEQGGISNHSIDIKIEIKPVGGAYSTLIITSIVANKTSPLWKTYKASVDYGAPGAPIAINNGTRYVVKVTKEATDEGARYGDELRLGGVREVINTKFIYPGTALLGVAAL</sequence>
<gene>
    <name evidence="3" type="ORF">S03H2_29071</name>
</gene>
<feature type="non-terminal residue" evidence="3">
    <location>
        <position position="297"/>
    </location>
</feature>
<feature type="transmembrane region" description="Helical" evidence="1">
    <location>
        <begin position="9"/>
        <end position="30"/>
    </location>
</feature>